<dbReference type="EMBL" id="KZ613498">
    <property type="protein sequence ID" value="PMD17692.1"/>
    <property type="molecule type" value="Genomic_DNA"/>
</dbReference>
<protein>
    <submittedName>
        <fullName evidence="2">Uncharacterized protein</fullName>
    </submittedName>
</protein>
<keyword evidence="3" id="KW-1185">Reference proteome</keyword>
<dbReference type="AlphaFoldDB" id="A0A2J6PUI6"/>
<accession>A0A2J6PUI6</accession>
<feature type="region of interest" description="Disordered" evidence="1">
    <location>
        <begin position="129"/>
        <end position="151"/>
    </location>
</feature>
<gene>
    <name evidence="2" type="ORF">NA56DRAFT_264084</name>
</gene>
<evidence type="ECO:0000256" key="1">
    <source>
        <dbReference type="SAM" id="MobiDB-lite"/>
    </source>
</evidence>
<evidence type="ECO:0000313" key="2">
    <source>
        <dbReference type="EMBL" id="PMD17692.1"/>
    </source>
</evidence>
<sequence>MALNLLSTGYYEMLWHLIRISSNDHSLYFKPSGNARIYLVLPGWSVMPLQGTLLRKLVLSHLKRMKQAKRNQESTSESIIYQRETVMKVMKLMTSQNENGRSKLGTQTSHMMAQDLLVLSIRKIRPNTVPAQQQEETTQATSLHSVINTEV</sequence>
<proteinExistence type="predicted"/>
<organism evidence="2 3">
    <name type="scientific">Hyaloscypha hepaticicola</name>
    <dbReference type="NCBI Taxonomy" id="2082293"/>
    <lineage>
        <taxon>Eukaryota</taxon>
        <taxon>Fungi</taxon>
        <taxon>Dikarya</taxon>
        <taxon>Ascomycota</taxon>
        <taxon>Pezizomycotina</taxon>
        <taxon>Leotiomycetes</taxon>
        <taxon>Helotiales</taxon>
        <taxon>Hyaloscyphaceae</taxon>
        <taxon>Hyaloscypha</taxon>
    </lineage>
</organism>
<reference evidence="2 3" key="1">
    <citation type="submission" date="2016-05" db="EMBL/GenBank/DDBJ databases">
        <title>A degradative enzymes factory behind the ericoid mycorrhizal symbiosis.</title>
        <authorList>
            <consortium name="DOE Joint Genome Institute"/>
            <person name="Martino E."/>
            <person name="Morin E."/>
            <person name="Grelet G."/>
            <person name="Kuo A."/>
            <person name="Kohler A."/>
            <person name="Daghino S."/>
            <person name="Barry K."/>
            <person name="Choi C."/>
            <person name="Cichocki N."/>
            <person name="Clum A."/>
            <person name="Copeland A."/>
            <person name="Hainaut M."/>
            <person name="Haridas S."/>
            <person name="Labutti K."/>
            <person name="Lindquist E."/>
            <person name="Lipzen A."/>
            <person name="Khouja H.-R."/>
            <person name="Murat C."/>
            <person name="Ohm R."/>
            <person name="Olson A."/>
            <person name="Spatafora J."/>
            <person name="Veneault-Fourrey C."/>
            <person name="Henrissat B."/>
            <person name="Grigoriev I."/>
            <person name="Martin F."/>
            <person name="Perotto S."/>
        </authorList>
    </citation>
    <scope>NUCLEOTIDE SEQUENCE [LARGE SCALE GENOMIC DNA]</scope>
    <source>
        <strain evidence="2 3">UAMH 7357</strain>
    </source>
</reference>
<feature type="compositionally biased region" description="Polar residues" evidence="1">
    <location>
        <begin position="142"/>
        <end position="151"/>
    </location>
</feature>
<feature type="compositionally biased region" description="Low complexity" evidence="1">
    <location>
        <begin position="131"/>
        <end position="141"/>
    </location>
</feature>
<dbReference type="Proteomes" id="UP000235672">
    <property type="component" value="Unassembled WGS sequence"/>
</dbReference>
<name>A0A2J6PUI6_9HELO</name>
<evidence type="ECO:0000313" key="3">
    <source>
        <dbReference type="Proteomes" id="UP000235672"/>
    </source>
</evidence>